<comment type="function">
    <text evidence="9">Involved in protein precursor import into chloroplasts. May be part of an intermediate translocation complex acting as a protein-conducting channel at the inner envelope.</text>
</comment>
<gene>
    <name evidence="11" type="primary">ycf1</name>
    <name evidence="9" type="synonym">TIC214</name>
</gene>
<keyword evidence="5 9" id="KW-0812">Transmembrane</keyword>
<feature type="transmembrane region" description="Helical" evidence="9">
    <location>
        <begin position="170"/>
        <end position="197"/>
    </location>
</feature>
<evidence type="ECO:0000256" key="6">
    <source>
        <dbReference type="ARBA" id="ARBA00022927"/>
    </source>
</evidence>
<evidence type="ECO:0000256" key="8">
    <source>
        <dbReference type="ARBA" id="ARBA00029978"/>
    </source>
</evidence>
<feature type="transmembrane region" description="Helical" evidence="9">
    <location>
        <begin position="240"/>
        <end position="261"/>
    </location>
</feature>
<evidence type="ECO:0000256" key="3">
    <source>
        <dbReference type="ARBA" id="ARBA00011510"/>
    </source>
</evidence>
<keyword evidence="9 11" id="KW-0150">Chloroplast</keyword>
<keyword evidence="7 9" id="KW-1133">Transmembrane helix</keyword>
<evidence type="ECO:0000256" key="4">
    <source>
        <dbReference type="ARBA" id="ARBA00016640"/>
    </source>
</evidence>
<keyword evidence="6 9" id="KW-0653">Protein transport</keyword>
<reference evidence="11" key="1">
    <citation type="journal article" date="2019" name="Mitochondrial DNA Part B Resour">
        <title>Complete chloroplast genome of Vincetoxicum hainanense (Apocynaceae: Asclepiadoideae), an endangered liana endemic to China.</title>
        <authorList>
            <person name="Xiong W."/>
            <person name="Lee S.Y."/>
            <person name="Liu P."/>
            <person name="You W."/>
            <person name="Liao W."/>
        </authorList>
    </citation>
    <scope>NUCLEOTIDE SEQUENCE</scope>
</reference>
<comment type="similarity">
    <text evidence="2 9">Belongs to the TIC214 family.</text>
</comment>
<feature type="transmembrane region" description="Helical" evidence="9">
    <location>
        <begin position="23"/>
        <end position="44"/>
    </location>
</feature>
<comment type="subcellular location">
    <subcellularLocation>
        <location evidence="1">Plastid membrane</location>
        <topology evidence="1">Multi-pass membrane protein</topology>
    </subcellularLocation>
    <subcellularLocation>
        <location evidence="9">Plastid</location>
        <location evidence="9">Chloroplast inner membrane</location>
    </subcellularLocation>
</comment>
<feature type="region of interest" description="Disordered" evidence="10">
    <location>
        <begin position="272"/>
        <end position="312"/>
    </location>
</feature>
<sequence length="312" mass="36219">MSSILDKLVFLGMKISNSVVGVGLYYGFMTIVSIGPAYFFLFRTQVMEERTETKEAAINGFFTGQFVLFISIFYTPLYLALGVSHTIISLAILYLFVYFLRKNFDRSITRTRNSLPNSSTQYAFSSTRDAFAFGQNLICQFFNFYVLPSGVLGRLVYTYLFRCNNKNKRLFLISCFVGWLIGQSFCLKILDLVLVWIRQNLLNFPFMNLPFIRSNKFRTRKLKFFVPKLIPLMAWSTSTILYVTCVYYLGILPAALFRCSFSSLRKRKVKKQGEEEQEQEEEEEEEEEEIKQGSTKEDPSSSPFFRVSVPNR</sequence>
<keyword evidence="9" id="KW-1001">Plastid inner membrane</keyword>
<keyword evidence="9" id="KW-0813">Transport</keyword>
<dbReference type="InterPro" id="IPR008896">
    <property type="entry name" value="TIC214"/>
</dbReference>
<comment type="subunit">
    <text evidence="3 9">Part of the Tic complex.</text>
</comment>
<organism evidence="11">
    <name type="scientific">Vincetoxicum hainanense</name>
    <dbReference type="NCBI Taxonomy" id="2606425"/>
    <lineage>
        <taxon>Eukaryota</taxon>
        <taxon>Viridiplantae</taxon>
        <taxon>Streptophyta</taxon>
        <taxon>Embryophyta</taxon>
        <taxon>Tracheophyta</taxon>
        <taxon>Spermatophyta</taxon>
        <taxon>Magnoliopsida</taxon>
        <taxon>eudicotyledons</taxon>
        <taxon>Gunneridae</taxon>
        <taxon>Pentapetalae</taxon>
        <taxon>asterids</taxon>
        <taxon>lamiids</taxon>
        <taxon>Gentianales</taxon>
        <taxon>Apocynaceae</taxon>
        <taxon>Asclepiadoideae</taxon>
        <taxon>Asclepiadeae</taxon>
        <taxon>Tylophorinae</taxon>
        <taxon>Vincetoxicum</taxon>
    </lineage>
</organism>
<feature type="compositionally biased region" description="Low complexity" evidence="10">
    <location>
        <begin position="300"/>
        <end position="312"/>
    </location>
</feature>
<keyword evidence="9" id="KW-0472">Membrane</keyword>
<feature type="compositionally biased region" description="Basic and acidic residues" evidence="10">
    <location>
        <begin position="290"/>
        <end position="299"/>
    </location>
</feature>
<protein>
    <recommendedName>
        <fullName evidence="4 9">Protein TIC 214</fullName>
    </recommendedName>
    <alternativeName>
        <fullName evidence="8 9">Translocon at the inner envelope membrane of chloroplasts 214</fullName>
    </alternativeName>
</protein>
<evidence type="ECO:0000256" key="7">
    <source>
        <dbReference type="ARBA" id="ARBA00022989"/>
    </source>
</evidence>
<evidence type="ECO:0000256" key="2">
    <source>
        <dbReference type="ARBA" id="ARBA00009956"/>
    </source>
</evidence>
<dbReference type="GO" id="GO:0015031">
    <property type="term" value="P:protein transport"/>
    <property type="evidence" value="ECO:0007669"/>
    <property type="project" value="UniProtKB-KW"/>
</dbReference>
<keyword evidence="9 11" id="KW-0934">Plastid</keyword>
<geneLocation type="chloroplast" evidence="11"/>
<dbReference type="GO" id="GO:0009706">
    <property type="term" value="C:chloroplast inner membrane"/>
    <property type="evidence" value="ECO:0007669"/>
    <property type="project" value="UniProtKB-SubCell"/>
</dbReference>
<dbReference type="AlphaFoldDB" id="A0A7G7WQW1"/>
<feature type="transmembrane region" description="Helical" evidence="9">
    <location>
        <begin position="56"/>
        <end position="74"/>
    </location>
</feature>
<evidence type="ECO:0000313" key="11">
    <source>
        <dbReference type="EMBL" id="QNH68938.1"/>
    </source>
</evidence>
<proteinExistence type="inferred from homology"/>
<evidence type="ECO:0000256" key="10">
    <source>
        <dbReference type="SAM" id="MobiDB-lite"/>
    </source>
</evidence>
<accession>A0A7G7WQW1</accession>
<dbReference type="RefSeq" id="YP_009971919.1">
    <property type="nucleotide sequence ID" value="NC_051946.1"/>
</dbReference>
<dbReference type="PANTHER" id="PTHR33163:SF40">
    <property type="entry name" value="PROTEIN TIC 214"/>
    <property type="match status" value="1"/>
</dbReference>
<dbReference type="PANTHER" id="PTHR33163">
    <property type="entry name" value="PROTEIN TIC 214-RELATED"/>
    <property type="match status" value="1"/>
</dbReference>
<evidence type="ECO:0000256" key="9">
    <source>
        <dbReference type="RuleBase" id="RU364085"/>
    </source>
</evidence>
<dbReference type="EMBL" id="MN395661">
    <property type="protein sequence ID" value="QNH68938.1"/>
    <property type="molecule type" value="Genomic_DNA"/>
</dbReference>
<evidence type="ECO:0000256" key="5">
    <source>
        <dbReference type="ARBA" id="ARBA00022692"/>
    </source>
</evidence>
<evidence type="ECO:0000256" key="1">
    <source>
        <dbReference type="ARBA" id="ARBA00004446"/>
    </source>
</evidence>
<dbReference type="Pfam" id="PF05758">
    <property type="entry name" value="Ycf1"/>
    <property type="match status" value="1"/>
</dbReference>
<name>A0A7G7WQW1_9GENT</name>
<feature type="compositionally biased region" description="Acidic residues" evidence="10">
    <location>
        <begin position="275"/>
        <end position="289"/>
    </location>
</feature>
<dbReference type="GeneID" id="60456334"/>
<feature type="transmembrane region" description="Helical" evidence="9">
    <location>
        <begin position="80"/>
        <end position="100"/>
    </location>
</feature>